<comment type="caution">
    <text evidence="1">The sequence shown here is derived from an EMBL/GenBank/DDBJ whole genome shotgun (WGS) entry which is preliminary data.</text>
</comment>
<keyword evidence="2" id="KW-1185">Reference proteome</keyword>
<dbReference type="Proteomes" id="UP000031668">
    <property type="component" value="Unassembled WGS sequence"/>
</dbReference>
<dbReference type="EMBL" id="JWZT01001163">
    <property type="protein sequence ID" value="KII72570.1"/>
    <property type="molecule type" value="Genomic_DNA"/>
</dbReference>
<gene>
    <name evidence="1" type="ORF">RF11_13267</name>
</gene>
<organism evidence="1 2">
    <name type="scientific">Thelohanellus kitauei</name>
    <name type="common">Myxosporean</name>
    <dbReference type="NCBI Taxonomy" id="669202"/>
    <lineage>
        <taxon>Eukaryota</taxon>
        <taxon>Metazoa</taxon>
        <taxon>Cnidaria</taxon>
        <taxon>Myxozoa</taxon>
        <taxon>Myxosporea</taxon>
        <taxon>Bivalvulida</taxon>
        <taxon>Platysporina</taxon>
        <taxon>Myxobolidae</taxon>
        <taxon>Thelohanellus</taxon>
    </lineage>
</organism>
<protein>
    <submittedName>
        <fullName evidence="1">Uncharacterized protein</fullName>
    </submittedName>
</protein>
<name>A0A0C2N8B6_THEKT</name>
<proteinExistence type="predicted"/>
<reference evidence="1 2" key="1">
    <citation type="journal article" date="2014" name="Genome Biol. Evol.">
        <title>The genome of the myxosporean Thelohanellus kitauei shows adaptations to nutrient acquisition within its fish host.</title>
        <authorList>
            <person name="Yang Y."/>
            <person name="Xiong J."/>
            <person name="Zhou Z."/>
            <person name="Huo F."/>
            <person name="Miao W."/>
            <person name="Ran C."/>
            <person name="Liu Y."/>
            <person name="Zhang J."/>
            <person name="Feng J."/>
            <person name="Wang M."/>
            <person name="Wang M."/>
            <person name="Wang L."/>
            <person name="Yao B."/>
        </authorList>
    </citation>
    <scope>NUCLEOTIDE SEQUENCE [LARGE SCALE GENOMIC DNA]</scope>
    <source>
        <strain evidence="1">Wuqing</strain>
    </source>
</reference>
<sequence length="128" mass="15414">MSVTFQTTIFFYNILQESKNIYEFPLELQDIGRIYDVEVDKHSKCIYLLFKDGIFRKCYKTQNDLDKKFELVVHDSNIMGIDIDPRTTHLYYHDKKSITVLHIRLFIRMTLFDTENLIYFVKLDVNTE</sequence>
<dbReference type="AlphaFoldDB" id="A0A0C2N8B6"/>
<evidence type="ECO:0000313" key="1">
    <source>
        <dbReference type="EMBL" id="KII72570.1"/>
    </source>
</evidence>
<accession>A0A0C2N8B6</accession>
<evidence type="ECO:0000313" key="2">
    <source>
        <dbReference type="Proteomes" id="UP000031668"/>
    </source>
</evidence>